<reference evidence="4" key="1">
    <citation type="journal article" date="2008" name="Nature">
        <title>The amphioxus genome and the evolution of the chordate karyotype.</title>
        <authorList>
            <consortium name="US DOE Joint Genome Institute (JGI-PGF)"/>
            <person name="Putnam N.H."/>
            <person name="Butts T."/>
            <person name="Ferrier D.E.K."/>
            <person name="Furlong R.F."/>
            <person name="Hellsten U."/>
            <person name="Kawashima T."/>
            <person name="Robinson-Rechavi M."/>
            <person name="Shoguchi E."/>
            <person name="Terry A."/>
            <person name="Yu J.-K."/>
            <person name="Benito-Gutierrez E.L."/>
            <person name="Dubchak I."/>
            <person name="Garcia-Fernandez J."/>
            <person name="Gibson-Brown J.J."/>
            <person name="Grigoriev I.V."/>
            <person name="Horton A.C."/>
            <person name="de Jong P.J."/>
            <person name="Jurka J."/>
            <person name="Kapitonov V.V."/>
            <person name="Kohara Y."/>
            <person name="Kuroki Y."/>
            <person name="Lindquist E."/>
            <person name="Lucas S."/>
            <person name="Osoegawa K."/>
            <person name="Pennacchio L.A."/>
            <person name="Salamov A.A."/>
            <person name="Satou Y."/>
            <person name="Sauka-Spengler T."/>
            <person name="Schmutz J."/>
            <person name="Shin-I T."/>
            <person name="Toyoda A."/>
            <person name="Bronner-Fraser M."/>
            <person name="Fujiyama A."/>
            <person name="Holland L.Z."/>
            <person name="Holland P.W.H."/>
            <person name="Satoh N."/>
            <person name="Rokhsar D.S."/>
        </authorList>
    </citation>
    <scope>NUCLEOTIDE SEQUENCE [LARGE SCALE GENOMIC DNA]</scope>
    <source>
        <strain evidence="4">S238N-H82</strain>
        <tissue evidence="4">Testes</tissue>
    </source>
</reference>
<dbReference type="Pfam" id="PF12796">
    <property type="entry name" value="Ank_2"/>
    <property type="match status" value="1"/>
</dbReference>
<evidence type="ECO:0000313" key="4">
    <source>
        <dbReference type="EMBL" id="EEN59757.1"/>
    </source>
</evidence>
<keyword evidence="2 3" id="KW-0040">ANK repeat</keyword>
<dbReference type="eggNOG" id="KOG4177">
    <property type="taxonomic scope" value="Eukaryota"/>
</dbReference>
<accession>C3YIN3</accession>
<feature type="non-terminal residue" evidence="4">
    <location>
        <position position="1"/>
    </location>
</feature>
<dbReference type="Gene3D" id="1.25.40.20">
    <property type="entry name" value="Ankyrin repeat-containing domain"/>
    <property type="match status" value="3"/>
</dbReference>
<dbReference type="AlphaFoldDB" id="C3YIN3"/>
<dbReference type="SUPFAM" id="SSF48403">
    <property type="entry name" value="Ankyrin repeat"/>
    <property type="match status" value="1"/>
</dbReference>
<dbReference type="PROSITE" id="PS50088">
    <property type="entry name" value="ANK_REPEAT"/>
    <property type="match status" value="2"/>
</dbReference>
<dbReference type="PANTHER" id="PTHR24198:SF165">
    <property type="entry name" value="ANKYRIN REPEAT-CONTAINING PROTEIN-RELATED"/>
    <property type="match status" value="1"/>
</dbReference>
<dbReference type="EMBL" id="GG666516">
    <property type="protein sequence ID" value="EEN59757.1"/>
    <property type="molecule type" value="Genomic_DNA"/>
</dbReference>
<dbReference type="SMART" id="SM00248">
    <property type="entry name" value="ANK"/>
    <property type="match status" value="4"/>
</dbReference>
<dbReference type="InterPro" id="IPR036770">
    <property type="entry name" value="Ankyrin_rpt-contain_sf"/>
</dbReference>
<evidence type="ECO:0000256" key="2">
    <source>
        <dbReference type="ARBA" id="ARBA00023043"/>
    </source>
</evidence>
<feature type="repeat" description="ANK" evidence="3">
    <location>
        <begin position="80"/>
        <end position="112"/>
    </location>
</feature>
<dbReference type="InParanoid" id="C3YIN3"/>
<dbReference type="PROSITE" id="PS50297">
    <property type="entry name" value="ANK_REP_REGION"/>
    <property type="match status" value="2"/>
</dbReference>
<organism>
    <name type="scientific">Branchiostoma floridae</name>
    <name type="common">Florida lancelet</name>
    <name type="synonym">Amphioxus</name>
    <dbReference type="NCBI Taxonomy" id="7739"/>
    <lineage>
        <taxon>Eukaryota</taxon>
        <taxon>Metazoa</taxon>
        <taxon>Chordata</taxon>
        <taxon>Cephalochordata</taxon>
        <taxon>Leptocardii</taxon>
        <taxon>Amphioxiformes</taxon>
        <taxon>Branchiostomatidae</taxon>
        <taxon>Branchiostoma</taxon>
    </lineage>
</organism>
<name>C3YIN3_BRAFL</name>
<proteinExistence type="predicted"/>
<evidence type="ECO:0000256" key="1">
    <source>
        <dbReference type="ARBA" id="ARBA00022737"/>
    </source>
</evidence>
<dbReference type="InterPro" id="IPR002110">
    <property type="entry name" value="Ankyrin_rpt"/>
</dbReference>
<gene>
    <name evidence="4" type="ORF">BRAFLDRAFT_233668</name>
</gene>
<sequence length="165" mass="18254">ADINLADKRSYTPLHYAITNGHTAITKHLLTNQADHRLATKEGLTALHLVAEKRHSSDLKMLNILLPYVASADINLADKRSYTPLHYAITNGHTAITKHLLTNQADHRLATKEGLTALHLVAEKRHSSDLKMLNILLPYVASSDINRQDKEGDTPLHEACQTGNS</sequence>
<dbReference type="PANTHER" id="PTHR24198">
    <property type="entry name" value="ANKYRIN REPEAT AND PROTEIN KINASE DOMAIN-CONTAINING PROTEIN"/>
    <property type="match status" value="1"/>
</dbReference>
<feature type="repeat" description="ANK" evidence="3">
    <location>
        <begin position="9"/>
        <end position="41"/>
    </location>
</feature>
<protein>
    <submittedName>
        <fullName evidence="4">Uncharacterized protein</fullName>
    </submittedName>
</protein>
<evidence type="ECO:0000256" key="3">
    <source>
        <dbReference type="PROSITE-ProRule" id="PRU00023"/>
    </source>
</evidence>
<dbReference type="STRING" id="7739.C3YIN3"/>
<keyword evidence="1" id="KW-0677">Repeat</keyword>
<dbReference type="Pfam" id="PF13857">
    <property type="entry name" value="Ank_5"/>
    <property type="match status" value="1"/>
</dbReference>